<dbReference type="Gene3D" id="3.10.450.50">
    <property type="match status" value="1"/>
</dbReference>
<dbReference type="RefSeq" id="WP_183954024.1">
    <property type="nucleotide sequence ID" value="NZ_JACIEB010000001.1"/>
</dbReference>
<accession>A0A7W6GMT1</accession>
<feature type="domain" description="SnoaL-like" evidence="1">
    <location>
        <begin position="8"/>
        <end position="131"/>
    </location>
</feature>
<gene>
    <name evidence="2" type="ORF">GGR44_000696</name>
</gene>
<name>A0A7W6GMT1_9SPHN</name>
<keyword evidence="3" id="KW-1185">Reference proteome</keyword>
<dbReference type="InterPro" id="IPR037401">
    <property type="entry name" value="SnoaL-like"/>
</dbReference>
<dbReference type="Pfam" id="PF13577">
    <property type="entry name" value="SnoaL_4"/>
    <property type="match status" value="1"/>
</dbReference>
<organism evidence="2 3">
    <name type="scientific">Sphingobium fontiphilum</name>
    <dbReference type="NCBI Taxonomy" id="944425"/>
    <lineage>
        <taxon>Bacteria</taxon>
        <taxon>Pseudomonadati</taxon>
        <taxon>Pseudomonadota</taxon>
        <taxon>Alphaproteobacteria</taxon>
        <taxon>Sphingomonadales</taxon>
        <taxon>Sphingomonadaceae</taxon>
        <taxon>Sphingobium</taxon>
    </lineage>
</organism>
<proteinExistence type="predicted"/>
<comment type="caution">
    <text evidence="2">The sequence shown here is derived from an EMBL/GenBank/DDBJ whole genome shotgun (WGS) entry which is preliminary data.</text>
</comment>
<dbReference type="EMBL" id="JACIEB010000001">
    <property type="protein sequence ID" value="MBB3981065.1"/>
    <property type="molecule type" value="Genomic_DNA"/>
</dbReference>
<dbReference type="CDD" id="cd00531">
    <property type="entry name" value="NTF2_like"/>
    <property type="match status" value="1"/>
</dbReference>
<sequence>MSSDIQMMQDRFALQDLLTAYCYAVDALDDVDALLDLFTPDAVFDLSAIGLLTAQGHDEIRAFFTRVFKDMAHHAHYSSNFTVSRLDGDEASIRAYVTGMGIARDGNSVTVHVDYYLDCVRTAAGWKIARFYEEPLLPMPGSLTEIHAKEPANA</sequence>
<protein>
    <submittedName>
        <fullName evidence="2">Uncharacterized protein (TIGR02246 family)</fullName>
    </submittedName>
</protein>
<evidence type="ECO:0000313" key="2">
    <source>
        <dbReference type="EMBL" id="MBB3981065.1"/>
    </source>
</evidence>
<evidence type="ECO:0000259" key="1">
    <source>
        <dbReference type="Pfam" id="PF13577"/>
    </source>
</evidence>
<dbReference type="InterPro" id="IPR032710">
    <property type="entry name" value="NTF2-like_dom_sf"/>
</dbReference>
<dbReference type="Proteomes" id="UP000552757">
    <property type="component" value="Unassembled WGS sequence"/>
</dbReference>
<dbReference type="AlphaFoldDB" id="A0A7W6GMT1"/>
<evidence type="ECO:0000313" key="3">
    <source>
        <dbReference type="Proteomes" id="UP000552757"/>
    </source>
</evidence>
<reference evidence="2 3" key="1">
    <citation type="submission" date="2020-08" db="EMBL/GenBank/DDBJ databases">
        <title>Genomic Encyclopedia of Type Strains, Phase IV (KMG-IV): sequencing the most valuable type-strain genomes for metagenomic binning, comparative biology and taxonomic classification.</title>
        <authorList>
            <person name="Goeker M."/>
        </authorList>
    </citation>
    <scope>NUCLEOTIDE SEQUENCE [LARGE SCALE GENOMIC DNA]</scope>
    <source>
        <strain evidence="2 3">DSM 29348</strain>
    </source>
</reference>
<dbReference type="SUPFAM" id="SSF54427">
    <property type="entry name" value="NTF2-like"/>
    <property type="match status" value="1"/>
</dbReference>